<dbReference type="EMBL" id="CBMG010003650">
    <property type="protein sequence ID" value="CEG03973.1"/>
    <property type="molecule type" value="Genomic_DNA"/>
</dbReference>
<proteinExistence type="predicted"/>
<accession>A0A090MA15</accession>
<reference evidence="1" key="1">
    <citation type="submission" date="2013-05" db="EMBL/GenBank/DDBJ databases">
        <title>Draft genome sequences of six wheat associated Fusarium spp. isolates.</title>
        <authorList>
            <person name="Moolhuijzen P.M."/>
            <person name="Manners J.M."/>
            <person name="Wilcox S."/>
            <person name="Bellgard M.I."/>
            <person name="Gardiner D.M."/>
        </authorList>
    </citation>
    <scope>NUCLEOTIDE SEQUENCE</scope>
    <source>
        <strain evidence="1">CS5907</strain>
    </source>
</reference>
<dbReference type="AlphaFoldDB" id="A0A090MA15"/>
<organism evidence="1">
    <name type="scientific">Fusarium acuminatum CS5907</name>
    <dbReference type="NCBI Taxonomy" id="1318461"/>
    <lineage>
        <taxon>Eukaryota</taxon>
        <taxon>Fungi</taxon>
        <taxon>Dikarya</taxon>
        <taxon>Ascomycota</taxon>
        <taxon>Pezizomycotina</taxon>
        <taxon>Sordariomycetes</taxon>
        <taxon>Hypocreomycetidae</taxon>
        <taxon>Hypocreales</taxon>
        <taxon>Nectriaceae</taxon>
        <taxon>Fusarium</taxon>
        <taxon>Fusarium tricinctum species complex</taxon>
    </lineage>
</organism>
<sequence>MVAHEALAIHGAVERLKRSVDKMRRDFRVYLRRRLRLRVRHLGLLSELEGGSDWDVVKVLIIED</sequence>
<protein>
    <submittedName>
        <fullName evidence="1">WGS project CBMG000000000 data, contig CS5907-c003678</fullName>
    </submittedName>
</protein>
<name>A0A090MA15_9HYPO</name>
<gene>
    <name evidence="1" type="ORF">BN851_0149130</name>
</gene>
<evidence type="ECO:0000313" key="1">
    <source>
        <dbReference type="EMBL" id="CEG03973.1"/>
    </source>
</evidence>
<comment type="caution">
    <text evidence="1">The sequence shown here is derived from an EMBL/GenBank/DDBJ whole genome shotgun (WGS) entry which is preliminary data.</text>
</comment>